<evidence type="ECO:0000256" key="1">
    <source>
        <dbReference type="ARBA" id="ARBA00004997"/>
    </source>
</evidence>
<evidence type="ECO:0000256" key="2">
    <source>
        <dbReference type="ARBA" id="ARBA00008663"/>
    </source>
</evidence>
<dbReference type="PANTHER" id="PTHR11817">
    <property type="entry name" value="PYRUVATE KINASE"/>
    <property type="match status" value="1"/>
</dbReference>
<feature type="non-terminal residue" evidence="13">
    <location>
        <position position="56"/>
    </location>
</feature>
<evidence type="ECO:0000256" key="3">
    <source>
        <dbReference type="ARBA" id="ARBA00012142"/>
    </source>
</evidence>
<evidence type="ECO:0000256" key="10">
    <source>
        <dbReference type="ARBA" id="ARBA00023152"/>
    </source>
</evidence>
<dbReference type="Pfam" id="PF00224">
    <property type="entry name" value="PK"/>
    <property type="match status" value="1"/>
</dbReference>
<feature type="domain" description="Pyruvate kinase barrel" evidence="12">
    <location>
        <begin position="10"/>
        <end position="55"/>
    </location>
</feature>
<keyword evidence="10" id="KW-0324">Glycolysis</keyword>
<dbReference type="Proteomes" id="UP001318321">
    <property type="component" value="Unassembled WGS sequence"/>
</dbReference>
<keyword evidence="6" id="KW-0547">Nucleotide-binding</keyword>
<comment type="similarity">
    <text evidence="2">Belongs to the pyruvate kinase family.</text>
</comment>
<keyword evidence="11 13" id="KW-0670">Pyruvate</keyword>
<evidence type="ECO:0000256" key="6">
    <source>
        <dbReference type="ARBA" id="ARBA00022741"/>
    </source>
</evidence>
<dbReference type="InterPro" id="IPR015813">
    <property type="entry name" value="Pyrv/PenolPyrv_kinase-like_dom"/>
</dbReference>
<dbReference type="InterPro" id="IPR015793">
    <property type="entry name" value="Pyrv_Knase_brl"/>
</dbReference>
<keyword evidence="7 13" id="KW-0418">Kinase</keyword>
<dbReference type="EMBL" id="JAAQTO010000058">
    <property type="protein sequence ID" value="NIC07778.1"/>
    <property type="molecule type" value="Genomic_DNA"/>
</dbReference>
<evidence type="ECO:0000313" key="13">
    <source>
        <dbReference type="EMBL" id="NIC07778.1"/>
    </source>
</evidence>
<evidence type="ECO:0000256" key="4">
    <source>
        <dbReference type="ARBA" id="ARBA00022679"/>
    </source>
</evidence>
<dbReference type="EC" id="2.7.1.40" evidence="3"/>
<dbReference type="GO" id="GO:0004743">
    <property type="term" value="F:pyruvate kinase activity"/>
    <property type="evidence" value="ECO:0007669"/>
    <property type="project" value="UniProtKB-EC"/>
</dbReference>
<dbReference type="InterPro" id="IPR040442">
    <property type="entry name" value="Pyrv_kinase-like_dom_sf"/>
</dbReference>
<dbReference type="InterPro" id="IPR001697">
    <property type="entry name" value="Pyr_Knase"/>
</dbReference>
<protein>
    <recommendedName>
        <fullName evidence="3">pyruvate kinase</fullName>
        <ecNumber evidence="3">2.7.1.40</ecNumber>
    </recommendedName>
</protein>
<keyword evidence="8" id="KW-0067">ATP-binding</keyword>
<gene>
    <name evidence="13" type="ORF">HBJ55_20350</name>
</gene>
<keyword evidence="9" id="KW-0460">Magnesium</keyword>
<evidence type="ECO:0000256" key="8">
    <source>
        <dbReference type="ARBA" id="ARBA00022840"/>
    </source>
</evidence>
<dbReference type="RefSeq" id="WP_240936219.1">
    <property type="nucleotide sequence ID" value="NZ_JAAQTO010000058.1"/>
</dbReference>
<dbReference type="GO" id="GO:0016301">
    <property type="term" value="F:kinase activity"/>
    <property type="evidence" value="ECO:0007669"/>
    <property type="project" value="UniProtKB-KW"/>
</dbReference>
<evidence type="ECO:0000256" key="9">
    <source>
        <dbReference type="ARBA" id="ARBA00022842"/>
    </source>
</evidence>
<reference evidence="13 14" key="1">
    <citation type="submission" date="2020-03" db="EMBL/GenBank/DDBJ databases">
        <title>Identification of Halomonas strains.</title>
        <authorList>
            <person name="Xiao Z."/>
            <person name="Dong F."/>
            <person name="Wang Z."/>
            <person name="Zhao J.-Y."/>
        </authorList>
    </citation>
    <scope>NUCLEOTIDE SEQUENCE [LARGE SCALE GENOMIC DNA]</scope>
    <source>
        <strain evidence="13 14">DX6</strain>
    </source>
</reference>
<proteinExistence type="inferred from homology"/>
<keyword evidence="5" id="KW-0479">Metal-binding</keyword>
<evidence type="ECO:0000256" key="7">
    <source>
        <dbReference type="ARBA" id="ARBA00022777"/>
    </source>
</evidence>
<evidence type="ECO:0000313" key="14">
    <source>
        <dbReference type="Proteomes" id="UP001318321"/>
    </source>
</evidence>
<evidence type="ECO:0000259" key="12">
    <source>
        <dbReference type="Pfam" id="PF00224"/>
    </source>
</evidence>
<sequence>MPKPPPHVPIRRTKIVATLGPASDREGVLEVMLRTGVDVVRLNFSHGSAADHRRRL</sequence>
<keyword evidence="4 13" id="KW-0808">Transferase</keyword>
<comment type="caution">
    <text evidence="13">The sequence shown here is derived from an EMBL/GenBank/DDBJ whole genome shotgun (WGS) entry which is preliminary data.</text>
</comment>
<name>A0ABX0PZX0_9GAMM</name>
<comment type="pathway">
    <text evidence="1">Carbohydrate degradation; glycolysis; pyruvate from D-glyceraldehyde 3-phosphate: step 5/5.</text>
</comment>
<evidence type="ECO:0000256" key="11">
    <source>
        <dbReference type="ARBA" id="ARBA00023317"/>
    </source>
</evidence>
<accession>A0ABX0PZX0</accession>
<dbReference type="SUPFAM" id="SSF51621">
    <property type="entry name" value="Phosphoenolpyruvate/pyruvate domain"/>
    <property type="match status" value="1"/>
</dbReference>
<evidence type="ECO:0000256" key="5">
    <source>
        <dbReference type="ARBA" id="ARBA00022723"/>
    </source>
</evidence>
<dbReference type="Gene3D" id="3.20.20.60">
    <property type="entry name" value="Phosphoenolpyruvate-binding domains"/>
    <property type="match status" value="1"/>
</dbReference>
<organism evidence="13 14">
    <name type="scientific">Billgrantia bachuensis</name>
    <dbReference type="NCBI Taxonomy" id="2717286"/>
    <lineage>
        <taxon>Bacteria</taxon>
        <taxon>Pseudomonadati</taxon>
        <taxon>Pseudomonadota</taxon>
        <taxon>Gammaproteobacteria</taxon>
        <taxon>Oceanospirillales</taxon>
        <taxon>Halomonadaceae</taxon>
        <taxon>Billgrantia</taxon>
    </lineage>
</organism>
<keyword evidence="14" id="KW-1185">Reference proteome</keyword>